<accession>A0A8C4VI84</accession>
<dbReference type="Gene3D" id="3.30.160.60">
    <property type="entry name" value="Classic Zinc Finger"/>
    <property type="match status" value="7"/>
</dbReference>
<evidence type="ECO:0000256" key="9">
    <source>
        <dbReference type="ARBA" id="ARBA00023163"/>
    </source>
</evidence>
<keyword evidence="7" id="KW-0805">Transcription regulation</keyword>
<sequence>DMAFGHSLGSQFCLLQLPVPASVIPSRCPVLMAGVIPGSHPQQEPSPPPAFLRGLSWAVGAALAPPLPSGKGLGDLLSAHQVFCSATNPPSLPSTGNEPQLHSLSLPAGAGMEKENPQQAGPVGAEPHGTPEQGQSQGGTGRPYQCPECRKSFARSTLLIRHQRIHTGEKPYKCGECGKSFYQSSNLAQHWRTHTEEKPYSCPDCGRGFRHNAHLAQHRRTHTGERPFPCAQCGKAFSQRSNLLQHRRTHTGERPFVCTHCGKGFGDSSNLLQHLRTHTPERPYQCPECGRSFRHGKHLTQHRSLHTGQKSHCCPDCGKGFNWSSHLAQHRRIHSGERPYQHFPPSQTPSPQPT</sequence>
<keyword evidence="5 11" id="KW-0863">Zinc-finger</keyword>
<dbReference type="PROSITE" id="PS50157">
    <property type="entry name" value="ZINC_FINGER_C2H2_2"/>
    <property type="match status" value="7"/>
</dbReference>
<evidence type="ECO:0000313" key="14">
    <source>
        <dbReference type="Ensembl" id="ENSGEVP00005002871.1"/>
    </source>
</evidence>
<feature type="domain" description="C2H2-type" evidence="13">
    <location>
        <begin position="200"/>
        <end position="227"/>
    </location>
</feature>
<feature type="region of interest" description="Disordered" evidence="12">
    <location>
        <begin position="88"/>
        <end position="146"/>
    </location>
</feature>
<organism evidence="14 15">
    <name type="scientific">Gopherus evgoodei</name>
    <name type="common">Goodes thornscrub tortoise</name>
    <dbReference type="NCBI Taxonomy" id="1825980"/>
    <lineage>
        <taxon>Eukaryota</taxon>
        <taxon>Metazoa</taxon>
        <taxon>Chordata</taxon>
        <taxon>Craniata</taxon>
        <taxon>Vertebrata</taxon>
        <taxon>Euteleostomi</taxon>
        <taxon>Archelosauria</taxon>
        <taxon>Testudinata</taxon>
        <taxon>Testudines</taxon>
        <taxon>Cryptodira</taxon>
        <taxon>Durocryptodira</taxon>
        <taxon>Testudinoidea</taxon>
        <taxon>Testudinidae</taxon>
        <taxon>Gopherus</taxon>
    </lineage>
</organism>
<reference evidence="14" key="2">
    <citation type="submission" date="2025-09" db="UniProtKB">
        <authorList>
            <consortium name="Ensembl"/>
        </authorList>
    </citation>
    <scope>IDENTIFICATION</scope>
</reference>
<dbReference type="GO" id="GO:0000981">
    <property type="term" value="F:DNA-binding transcription factor activity, RNA polymerase II-specific"/>
    <property type="evidence" value="ECO:0007669"/>
    <property type="project" value="TreeGrafter"/>
</dbReference>
<evidence type="ECO:0000256" key="10">
    <source>
        <dbReference type="ARBA" id="ARBA00023242"/>
    </source>
</evidence>
<dbReference type="InterPro" id="IPR013087">
    <property type="entry name" value="Znf_C2H2_type"/>
</dbReference>
<feature type="domain" description="C2H2-type" evidence="13">
    <location>
        <begin position="228"/>
        <end position="255"/>
    </location>
</feature>
<dbReference type="Ensembl" id="ENSGEVT00005003010.1">
    <property type="protein sequence ID" value="ENSGEVP00005002871.1"/>
    <property type="gene ID" value="ENSGEVG00005002131.1"/>
</dbReference>
<keyword evidence="6" id="KW-0862">Zinc</keyword>
<dbReference type="FunFam" id="3.30.160.60:FF:002343">
    <property type="entry name" value="Zinc finger protein 33A"/>
    <property type="match status" value="1"/>
</dbReference>
<feature type="domain" description="C2H2-type" evidence="13">
    <location>
        <begin position="284"/>
        <end position="311"/>
    </location>
</feature>
<evidence type="ECO:0000256" key="4">
    <source>
        <dbReference type="ARBA" id="ARBA00022737"/>
    </source>
</evidence>
<evidence type="ECO:0000256" key="6">
    <source>
        <dbReference type="ARBA" id="ARBA00022833"/>
    </source>
</evidence>
<keyword evidence="8" id="KW-0238">DNA-binding</keyword>
<keyword evidence="4" id="KW-0677">Repeat</keyword>
<dbReference type="OrthoDB" id="654211at2759"/>
<feature type="compositionally biased region" description="Polar residues" evidence="12">
    <location>
        <begin position="88"/>
        <end position="103"/>
    </location>
</feature>
<dbReference type="SMART" id="SM00355">
    <property type="entry name" value="ZnF_C2H2"/>
    <property type="match status" value="7"/>
</dbReference>
<evidence type="ECO:0000256" key="7">
    <source>
        <dbReference type="ARBA" id="ARBA00023015"/>
    </source>
</evidence>
<reference evidence="14" key="1">
    <citation type="submission" date="2025-08" db="UniProtKB">
        <authorList>
            <consortium name="Ensembl"/>
        </authorList>
    </citation>
    <scope>IDENTIFICATION</scope>
</reference>
<protein>
    <recommendedName>
        <fullName evidence="13">C2H2-type domain-containing protein</fullName>
    </recommendedName>
</protein>
<evidence type="ECO:0000256" key="2">
    <source>
        <dbReference type="ARBA" id="ARBA00006991"/>
    </source>
</evidence>
<evidence type="ECO:0000256" key="3">
    <source>
        <dbReference type="ARBA" id="ARBA00022723"/>
    </source>
</evidence>
<evidence type="ECO:0000256" key="8">
    <source>
        <dbReference type="ARBA" id="ARBA00023125"/>
    </source>
</evidence>
<evidence type="ECO:0000256" key="11">
    <source>
        <dbReference type="PROSITE-ProRule" id="PRU00042"/>
    </source>
</evidence>
<feature type="domain" description="C2H2-type" evidence="13">
    <location>
        <begin position="312"/>
        <end position="339"/>
    </location>
</feature>
<dbReference type="FunFam" id="3.30.160.60:FF:000320">
    <property type="entry name" value="Zinc finger protein 777"/>
    <property type="match status" value="1"/>
</dbReference>
<dbReference type="FunFam" id="3.30.160.60:FF:002716">
    <property type="entry name" value="Zinc finger protein 212"/>
    <property type="match status" value="1"/>
</dbReference>
<feature type="domain" description="C2H2-type" evidence="13">
    <location>
        <begin position="172"/>
        <end position="199"/>
    </location>
</feature>
<dbReference type="Proteomes" id="UP000694390">
    <property type="component" value="Unassembled WGS sequence"/>
</dbReference>
<dbReference type="GeneTree" id="ENSGT01140000282534"/>
<dbReference type="SUPFAM" id="SSF57667">
    <property type="entry name" value="beta-beta-alpha zinc fingers"/>
    <property type="match status" value="4"/>
</dbReference>
<evidence type="ECO:0000256" key="12">
    <source>
        <dbReference type="SAM" id="MobiDB-lite"/>
    </source>
</evidence>
<dbReference type="PANTHER" id="PTHR23226:SF405">
    <property type="entry name" value="GASTRULA ZINC FINGER PROTEIN XLCGF26.1-LIKE-RELATED"/>
    <property type="match status" value="1"/>
</dbReference>
<keyword evidence="15" id="KW-1185">Reference proteome</keyword>
<dbReference type="AlphaFoldDB" id="A0A8C4VI84"/>
<keyword evidence="9" id="KW-0804">Transcription</keyword>
<dbReference type="PANTHER" id="PTHR23226">
    <property type="entry name" value="ZINC FINGER AND SCAN DOMAIN-CONTAINING"/>
    <property type="match status" value="1"/>
</dbReference>
<comment type="similarity">
    <text evidence="2">Belongs to the krueppel C2H2-type zinc-finger protein family.</text>
</comment>
<evidence type="ECO:0000313" key="15">
    <source>
        <dbReference type="Proteomes" id="UP000694390"/>
    </source>
</evidence>
<feature type="domain" description="C2H2-type" evidence="13">
    <location>
        <begin position="256"/>
        <end position="283"/>
    </location>
</feature>
<evidence type="ECO:0000256" key="1">
    <source>
        <dbReference type="ARBA" id="ARBA00004123"/>
    </source>
</evidence>
<evidence type="ECO:0000256" key="5">
    <source>
        <dbReference type="ARBA" id="ARBA00022771"/>
    </source>
</evidence>
<comment type="subcellular location">
    <subcellularLocation>
        <location evidence="1">Nucleus</location>
    </subcellularLocation>
</comment>
<dbReference type="FunFam" id="3.30.160.60:FF:002254">
    <property type="entry name" value="Zinc finger protein 540"/>
    <property type="match status" value="1"/>
</dbReference>
<proteinExistence type="inferred from homology"/>
<keyword evidence="3" id="KW-0479">Metal-binding</keyword>
<dbReference type="PROSITE" id="PS00028">
    <property type="entry name" value="ZINC_FINGER_C2H2_1"/>
    <property type="match status" value="7"/>
</dbReference>
<name>A0A8C4VI84_9SAUR</name>
<dbReference type="FunFam" id="3.30.160.60:FF:000512">
    <property type="entry name" value="zinc finger protein 197 isoform X1"/>
    <property type="match status" value="1"/>
</dbReference>
<dbReference type="GO" id="GO:0000978">
    <property type="term" value="F:RNA polymerase II cis-regulatory region sequence-specific DNA binding"/>
    <property type="evidence" value="ECO:0007669"/>
    <property type="project" value="TreeGrafter"/>
</dbReference>
<dbReference type="Pfam" id="PF00096">
    <property type="entry name" value="zf-C2H2"/>
    <property type="match status" value="7"/>
</dbReference>
<dbReference type="GO" id="GO:0008270">
    <property type="term" value="F:zinc ion binding"/>
    <property type="evidence" value="ECO:0007669"/>
    <property type="project" value="UniProtKB-KW"/>
</dbReference>
<evidence type="ECO:0000259" key="13">
    <source>
        <dbReference type="PROSITE" id="PS50157"/>
    </source>
</evidence>
<dbReference type="FunFam" id="3.30.160.60:FF:000180">
    <property type="entry name" value="Zinc finger protein 689"/>
    <property type="match status" value="1"/>
</dbReference>
<dbReference type="InterPro" id="IPR036236">
    <property type="entry name" value="Znf_C2H2_sf"/>
</dbReference>
<dbReference type="GO" id="GO:0005634">
    <property type="term" value="C:nucleus"/>
    <property type="evidence" value="ECO:0007669"/>
    <property type="project" value="UniProtKB-SubCell"/>
</dbReference>
<keyword evidence="10" id="KW-0539">Nucleus</keyword>
<feature type="domain" description="C2H2-type" evidence="13">
    <location>
        <begin position="144"/>
        <end position="171"/>
    </location>
</feature>
<dbReference type="FunFam" id="3.30.160.60:FF:001049">
    <property type="entry name" value="zinc finger protein 319"/>
    <property type="match status" value="1"/>
</dbReference>